<dbReference type="PANTHER" id="PTHR36154">
    <property type="entry name" value="DNA-BINDING TRANSCRIPTIONAL ACTIVATOR ALPA"/>
    <property type="match status" value="1"/>
</dbReference>
<keyword evidence="2" id="KW-1185">Reference proteome</keyword>
<dbReference type="OrthoDB" id="9801242at2"/>
<name>A0A1I1U925_9RHOB</name>
<dbReference type="Gene3D" id="1.10.238.160">
    <property type="match status" value="1"/>
</dbReference>
<dbReference type="SUPFAM" id="SSF46955">
    <property type="entry name" value="Putative DNA-binding domain"/>
    <property type="match status" value="1"/>
</dbReference>
<evidence type="ECO:0000313" key="1">
    <source>
        <dbReference type="EMBL" id="SFD67279.1"/>
    </source>
</evidence>
<protein>
    <submittedName>
        <fullName evidence="1">Transcriptional regulator, AlpA family</fullName>
    </submittedName>
</protein>
<dbReference type="InterPro" id="IPR009061">
    <property type="entry name" value="DNA-bd_dom_put_sf"/>
</dbReference>
<dbReference type="EMBL" id="FOMS01000002">
    <property type="protein sequence ID" value="SFD67279.1"/>
    <property type="molecule type" value="Genomic_DNA"/>
</dbReference>
<reference evidence="1 2" key="1">
    <citation type="submission" date="2016-10" db="EMBL/GenBank/DDBJ databases">
        <authorList>
            <person name="Varghese N."/>
            <person name="Submissions S."/>
        </authorList>
    </citation>
    <scope>NUCLEOTIDE SEQUENCE [LARGE SCALE GENOMIC DNA]</scope>
    <source>
        <strain evidence="2">YIM D21,KCTC 23444,ACCC 10710</strain>
    </source>
</reference>
<dbReference type="InterPro" id="IPR052931">
    <property type="entry name" value="Prophage_regulatory_activator"/>
</dbReference>
<dbReference type="PANTHER" id="PTHR36154:SF1">
    <property type="entry name" value="DNA-BINDING TRANSCRIPTIONAL ACTIVATOR ALPA"/>
    <property type="match status" value="1"/>
</dbReference>
<sequence length="61" mass="7040">MTDRMMRRPEVEAMTGLSRSTIYELMPRGLFPQPVRIGRRAVAWRLSSIQTWMDEAEGVTA</sequence>
<dbReference type="AlphaFoldDB" id="A0A1I1U925"/>
<proteinExistence type="predicted"/>
<organism evidence="1 2">
    <name type="scientific">Roseivivax sediminis</name>
    <dbReference type="NCBI Taxonomy" id="936889"/>
    <lineage>
        <taxon>Bacteria</taxon>
        <taxon>Pseudomonadati</taxon>
        <taxon>Pseudomonadota</taxon>
        <taxon>Alphaproteobacteria</taxon>
        <taxon>Rhodobacterales</taxon>
        <taxon>Roseobacteraceae</taxon>
        <taxon>Roseivivax</taxon>
    </lineage>
</organism>
<dbReference type="Proteomes" id="UP000325289">
    <property type="component" value="Unassembled WGS sequence"/>
</dbReference>
<dbReference type="InterPro" id="IPR010260">
    <property type="entry name" value="AlpA"/>
</dbReference>
<accession>A0A1I1U925</accession>
<evidence type="ECO:0000313" key="2">
    <source>
        <dbReference type="Proteomes" id="UP000325289"/>
    </source>
</evidence>
<gene>
    <name evidence="1" type="ORF">SAMN04515678_102219</name>
</gene>
<dbReference type="Pfam" id="PF05930">
    <property type="entry name" value="Phage_AlpA"/>
    <property type="match status" value="1"/>
</dbReference>